<comment type="caution">
    <text evidence="3">The sequence shown here is derived from an EMBL/GenBank/DDBJ whole genome shotgun (WGS) entry which is preliminary data.</text>
</comment>
<evidence type="ECO:0000256" key="1">
    <source>
        <dbReference type="ARBA" id="ARBA00023239"/>
    </source>
</evidence>
<dbReference type="Proteomes" id="UP000706039">
    <property type="component" value="Unassembled WGS sequence"/>
</dbReference>
<organism evidence="3 4">
    <name type="scientific">Sphingomonas colocasiae</name>
    <dbReference type="NCBI Taxonomy" id="1848973"/>
    <lineage>
        <taxon>Bacteria</taxon>
        <taxon>Pseudomonadati</taxon>
        <taxon>Pseudomonadota</taxon>
        <taxon>Alphaproteobacteria</taxon>
        <taxon>Sphingomonadales</taxon>
        <taxon>Sphingomonadaceae</taxon>
        <taxon>Sphingomonas</taxon>
    </lineage>
</organism>
<sequence>MEDGNQAASDLLYAHWMNGTRIDGLPQALRPVDEAQGYAIQTLIERHTAGPLFGWKIAATSAAGQAHIQVTNPLAGRLLSERVLEDGGTCVLGANLMRVAELEFAFRMGDRLAPRAAPYSPQEVLDRVETLHPAIEIPDSRYDHFERVGAAQIVADNACAHDFLLGVAASADWRAMDLAAHRVTGIINDGEFHQGIGRNVLGDPRIALAWLANRLSGLGIALEAGQVVTTGTCVVPMAIAAGDRVRGDFGELGTVSLSIV</sequence>
<dbReference type="EMBL" id="JAINVV010000004">
    <property type="protein sequence ID" value="MBY8822991.1"/>
    <property type="molecule type" value="Genomic_DNA"/>
</dbReference>
<evidence type="ECO:0000313" key="3">
    <source>
        <dbReference type="EMBL" id="MBY8822991.1"/>
    </source>
</evidence>
<protein>
    <recommendedName>
        <fullName evidence="2">Fumarylacetoacetase-like C-terminal domain-containing protein</fullName>
    </recommendedName>
</protein>
<evidence type="ECO:0000313" key="4">
    <source>
        <dbReference type="Proteomes" id="UP000706039"/>
    </source>
</evidence>
<keyword evidence="4" id="KW-1185">Reference proteome</keyword>
<feature type="domain" description="Fumarylacetoacetase-like C-terminal" evidence="2">
    <location>
        <begin position="100"/>
        <end position="256"/>
    </location>
</feature>
<dbReference type="InterPro" id="IPR050772">
    <property type="entry name" value="Hydratase-Decarb/MhpD_sf"/>
</dbReference>
<dbReference type="Pfam" id="PF01557">
    <property type="entry name" value="FAA_hydrolase"/>
    <property type="match status" value="1"/>
</dbReference>
<dbReference type="InterPro" id="IPR011234">
    <property type="entry name" value="Fumarylacetoacetase-like_C"/>
</dbReference>
<dbReference type="RefSeq" id="WP_222990028.1">
    <property type="nucleotide sequence ID" value="NZ_JAINVV010000004.1"/>
</dbReference>
<reference evidence="3 4" key="1">
    <citation type="submission" date="2021-08" db="EMBL/GenBank/DDBJ databases">
        <authorList>
            <person name="Tuo L."/>
        </authorList>
    </citation>
    <scope>NUCLEOTIDE SEQUENCE [LARGE SCALE GENOMIC DNA]</scope>
    <source>
        <strain evidence="3 4">JCM 31229</strain>
    </source>
</reference>
<accession>A0ABS7PP58</accession>
<keyword evidence="1" id="KW-0456">Lyase</keyword>
<dbReference type="Gene3D" id="3.90.850.10">
    <property type="entry name" value="Fumarylacetoacetase-like, C-terminal domain"/>
    <property type="match status" value="1"/>
</dbReference>
<dbReference type="SUPFAM" id="SSF56529">
    <property type="entry name" value="FAH"/>
    <property type="match status" value="1"/>
</dbReference>
<dbReference type="InterPro" id="IPR036663">
    <property type="entry name" value="Fumarylacetoacetase_C_sf"/>
</dbReference>
<proteinExistence type="predicted"/>
<evidence type="ECO:0000259" key="2">
    <source>
        <dbReference type="Pfam" id="PF01557"/>
    </source>
</evidence>
<dbReference type="PANTHER" id="PTHR30143">
    <property type="entry name" value="ACID HYDRATASE"/>
    <property type="match status" value="1"/>
</dbReference>
<name>A0ABS7PP58_9SPHN</name>
<gene>
    <name evidence="3" type="ORF">K7G82_11845</name>
</gene>
<dbReference type="PANTHER" id="PTHR30143:SF0">
    <property type="entry name" value="2-KETO-4-PENTENOATE HYDRATASE"/>
    <property type="match status" value="1"/>
</dbReference>